<dbReference type="GO" id="GO:0005874">
    <property type="term" value="C:microtubule"/>
    <property type="evidence" value="ECO:0007669"/>
    <property type="project" value="UniProtKB-KW"/>
</dbReference>
<protein>
    <recommendedName>
        <fullName evidence="1">Dynein light chain</fullName>
    </recommendedName>
</protein>
<dbReference type="AlphaFoldDB" id="W1P935"/>
<keyword evidence="3" id="KW-1185">Reference proteome</keyword>
<dbReference type="Gene3D" id="3.30.740.10">
    <property type="entry name" value="Protein Inhibitor Of Neuronal Nitric Oxide Synthase"/>
    <property type="match status" value="1"/>
</dbReference>
<accession>W1P935</accession>
<dbReference type="eggNOG" id="KOG3430">
    <property type="taxonomic scope" value="Eukaryota"/>
</dbReference>
<gene>
    <name evidence="2" type="ORF">AMTR_s00003p00270180</name>
</gene>
<keyword evidence="1" id="KW-0963">Cytoplasm</keyword>
<keyword evidence="1" id="KW-0493">Microtubule</keyword>
<dbReference type="SUPFAM" id="SSF54648">
    <property type="entry name" value="DLC"/>
    <property type="match status" value="1"/>
</dbReference>
<dbReference type="Pfam" id="PF01221">
    <property type="entry name" value="Dynein_light"/>
    <property type="match status" value="1"/>
</dbReference>
<evidence type="ECO:0000313" key="3">
    <source>
        <dbReference type="Proteomes" id="UP000017836"/>
    </source>
</evidence>
<comment type="similarity">
    <text evidence="1">Belongs to the dynein light chain family.</text>
</comment>
<proteinExistence type="inferred from homology"/>
<dbReference type="PANTHER" id="PTHR11886:SF70">
    <property type="entry name" value="DYNEIN LIGHT CHAIN"/>
    <property type="match status" value="1"/>
</dbReference>
<reference evidence="3" key="1">
    <citation type="journal article" date="2013" name="Science">
        <title>The Amborella genome and the evolution of flowering plants.</title>
        <authorList>
            <consortium name="Amborella Genome Project"/>
        </authorList>
    </citation>
    <scope>NUCLEOTIDE SEQUENCE [LARGE SCALE GENOMIC DNA]</scope>
</reference>
<dbReference type="InterPro" id="IPR001372">
    <property type="entry name" value="Dynein_light_chain_typ-1/2"/>
</dbReference>
<comment type="subcellular location">
    <subcellularLocation>
        <location evidence="1">Cytoplasm</location>
        <location evidence="1">Cytoskeleton</location>
    </subcellularLocation>
</comment>
<organism evidence="2 3">
    <name type="scientific">Amborella trichopoda</name>
    <dbReference type="NCBI Taxonomy" id="13333"/>
    <lineage>
        <taxon>Eukaryota</taxon>
        <taxon>Viridiplantae</taxon>
        <taxon>Streptophyta</taxon>
        <taxon>Embryophyta</taxon>
        <taxon>Tracheophyta</taxon>
        <taxon>Spermatophyta</taxon>
        <taxon>Magnoliopsida</taxon>
        <taxon>Amborellales</taxon>
        <taxon>Amborellaceae</taxon>
        <taxon>Amborella</taxon>
    </lineage>
</organism>
<sequence length="68" mass="7602">MYKCEQEFDRLYGLGWQCIVGTNFGSFVTHCTGCFIYFCMGNLAMLLFKGASLDPDTCPLSPMETVQA</sequence>
<dbReference type="OMA" id="CITVRNF"/>
<name>W1P935_AMBTC</name>
<dbReference type="EMBL" id="KI394358">
    <property type="protein sequence ID" value="ERN03505.1"/>
    <property type="molecule type" value="Genomic_DNA"/>
</dbReference>
<dbReference type="HOGENOM" id="CLU_070944_5_0_1"/>
<evidence type="ECO:0000256" key="1">
    <source>
        <dbReference type="RuleBase" id="RU365010"/>
    </source>
</evidence>
<dbReference type="SMART" id="SM01375">
    <property type="entry name" value="Dynein_light"/>
    <property type="match status" value="1"/>
</dbReference>
<keyword evidence="1" id="KW-0243">Dynein</keyword>
<dbReference type="GO" id="GO:0007017">
    <property type="term" value="P:microtubule-based process"/>
    <property type="evidence" value="ECO:0007669"/>
    <property type="project" value="InterPro"/>
</dbReference>
<dbReference type="Proteomes" id="UP000017836">
    <property type="component" value="Unassembled WGS sequence"/>
</dbReference>
<keyword evidence="1" id="KW-0206">Cytoskeleton</keyword>
<dbReference type="STRING" id="13333.W1P935"/>
<dbReference type="Gramene" id="ERN03505">
    <property type="protein sequence ID" value="ERN03505"/>
    <property type="gene ID" value="AMTR_s00003p00270180"/>
</dbReference>
<dbReference type="GO" id="GO:0030286">
    <property type="term" value="C:dynein complex"/>
    <property type="evidence" value="ECO:0007669"/>
    <property type="project" value="UniProtKB-KW"/>
</dbReference>
<dbReference type="PANTHER" id="PTHR11886">
    <property type="entry name" value="DYNEIN LIGHT CHAIN"/>
    <property type="match status" value="1"/>
</dbReference>
<keyword evidence="1" id="KW-0505">Motor protein</keyword>
<dbReference type="InterPro" id="IPR037177">
    <property type="entry name" value="DLC_sf"/>
</dbReference>
<evidence type="ECO:0000313" key="2">
    <source>
        <dbReference type="EMBL" id="ERN03505.1"/>
    </source>
</evidence>